<dbReference type="EMBL" id="JAGTPG010000001">
    <property type="protein sequence ID" value="MBR8638261.1"/>
    <property type="molecule type" value="Genomic_DNA"/>
</dbReference>
<keyword evidence="3" id="KW-1185">Reference proteome</keyword>
<dbReference type="GO" id="GO:0020037">
    <property type="term" value="F:heme binding"/>
    <property type="evidence" value="ECO:0007669"/>
    <property type="project" value="InterPro"/>
</dbReference>
<dbReference type="PANTHER" id="PTHR46696">
    <property type="entry name" value="P450, PUTATIVE (EUROFUNG)-RELATED"/>
    <property type="match status" value="1"/>
</dbReference>
<name>A0A941F8V6_9ACTN</name>
<evidence type="ECO:0000256" key="1">
    <source>
        <dbReference type="ARBA" id="ARBA00010617"/>
    </source>
</evidence>
<comment type="caution">
    <text evidence="2">The sequence shown here is derived from an EMBL/GenBank/DDBJ whole genome shotgun (WGS) entry which is preliminary data.</text>
</comment>
<sequence>MAEPIVSLMNSEFSEDPVGAYARLRERAPLVRIGHPGGPPVWLITRNEDVKAALSDPRLVVNHDNVPGHHGPGVVDRMIEAYGLPEEFRDYGAANMMFQDGADHARLRRLVTPAFSVRRIKALRPRMEQISAELLDALAAKGGAI</sequence>
<gene>
    <name evidence="2" type="ORF">KEF29_00525</name>
</gene>
<protein>
    <submittedName>
        <fullName evidence="2">Cytochrome P450</fullName>
    </submittedName>
</protein>
<reference evidence="2 3" key="1">
    <citation type="submission" date="2021-04" db="EMBL/GenBank/DDBJ databases">
        <title>Characterization of the biosynthetic gene cluster of new lipopeptides with antitumor activity in the genome of the marine Streptomyces PHM034.</title>
        <authorList>
            <person name="Ceniceros A."/>
            <person name="Canedo L."/>
            <person name="Mendez C."/>
            <person name="Olano C."/>
            <person name="Schleissner C."/>
            <person name="Cuevas C."/>
            <person name="De La Calle F."/>
            <person name="Salas J.A."/>
        </authorList>
    </citation>
    <scope>NUCLEOTIDE SEQUENCE [LARGE SCALE GENOMIC DNA]</scope>
    <source>
        <strain evidence="2 3">PHM034</strain>
    </source>
</reference>
<dbReference type="Gene3D" id="1.10.630.10">
    <property type="entry name" value="Cytochrome P450"/>
    <property type="match status" value="1"/>
</dbReference>
<dbReference type="AlphaFoldDB" id="A0A941F8V6"/>
<accession>A0A941F8V6</accession>
<dbReference type="InterPro" id="IPR036396">
    <property type="entry name" value="Cyt_P450_sf"/>
</dbReference>
<dbReference type="SUPFAM" id="SSF48264">
    <property type="entry name" value="Cytochrome P450"/>
    <property type="match status" value="1"/>
</dbReference>
<proteinExistence type="inferred from homology"/>
<comment type="similarity">
    <text evidence="1">Belongs to the cytochrome P450 family.</text>
</comment>
<evidence type="ECO:0000313" key="3">
    <source>
        <dbReference type="Proteomes" id="UP000682308"/>
    </source>
</evidence>
<dbReference type="PANTHER" id="PTHR46696:SF1">
    <property type="entry name" value="CYTOCHROME P450 YJIB-RELATED"/>
    <property type="match status" value="1"/>
</dbReference>
<dbReference type="GO" id="GO:0016705">
    <property type="term" value="F:oxidoreductase activity, acting on paired donors, with incorporation or reduction of molecular oxygen"/>
    <property type="evidence" value="ECO:0007669"/>
    <property type="project" value="InterPro"/>
</dbReference>
<dbReference type="GO" id="GO:0005506">
    <property type="term" value="F:iron ion binding"/>
    <property type="evidence" value="ECO:0007669"/>
    <property type="project" value="InterPro"/>
</dbReference>
<dbReference type="Proteomes" id="UP000682308">
    <property type="component" value="Unassembled WGS sequence"/>
</dbReference>
<organism evidence="2 3">
    <name type="scientific">Streptomyces tuirus</name>
    <dbReference type="NCBI Taxonomy" id="68278"/>
    <lineage>
        <taxon>Bacteria</taxon>
        <taxon>Bacillati</taxon>
        <taxon>Actinomycetota</taxon>
        <taxon>Actinomycetes</taxon>
        <taxon>Kitasatosporales</taxon>
        <taxon>Streptomycetaceae</taxon>
        <taxon>Streptomyces</taxon>
    </lineage>
</organism>
<dbReference type="GO" id="GO:0004497">
    <property type="term" value="F:monooxygenase activity"/>
    <property type="evidence" value="ECO:0007669"/>
    <property type="project" value="InterPro"/>
</dbReference>
<evidence type="ECO:0000313" key="2">
    <source>
        <dbReference type="EMBL" id="MBR8638261.1"/>
    </source>
</evidence>